<dbReference type="FunFam" id="1.20.80.10:FF:000029">
    <property type="entry name" value="Uncharacterized protein, isoform A"/>
    <property type="match status" value="1"/>
</dbReference>
<feature type="compositionally biased region" description="Polar residues" evidence="2">
    <location>
        <begin position="507"/>
        <end position="522"/>
    </location>
</feature>
<dbReference type="GO" id="GO:0009887">
    <property type="term" value="P:animal organ morphogenesis"/>
    <property type="evidence" value="ECO:0007669"/>
    <property type="project" value="UniProtKB-ARBA"/>
</dbReference>
<evidence type="ECO:0000313" key="5">
    <source>
        <dbReference type="Proteomes" id="UP001329430"/>
    </source>
</evidence>
<dbReference type="Gene3D" id="1.20.80.10">
    <property type="match status" value="1"/>
</dbReference>
<name>A0AAN7VQ30_9COLE</name>
<dbReference type="Gene3D" id="3.10.20.90">
    <property type="entry name" value="Phosphatidylinositol 3-kinase Catalytic Subunit, Chain A, domain 1"/>
    <property type="match status" value="1"/>
</dbReference>
<dbReference type="Proteomes" id="UP001329430">
    <property type="component" value="Chromosome 2"/>
</dbReference>
<sequence>MSDVNESQQLNNQSTSYTTVIPVEYTRRVFNTPSASTEYVVEQYRPHDDYIQTEDLSSSQGALYSVSQRVPPASTSYASLCPTEQGGYSSLTSDWERDRTMSGSEAIKNGSSEIVNDKQTSDANATLSAPSSVAGSMSSSGGNESIQQIPVVPVCVYLYNRIALVMEVEDTSSATNEVLCQAILNCDELSLNKQLAIQVFTLWMTSPLLELQLKLIHKPFQIRQNWRHLVEQYSHASYNRQQRDEPVLSFQRNVFFQQHMEEKIKDQKILELLYEEAKQNILRGRYPCEVSHYIMLGGIQARIELGPYNSQVHSTHYFREEQSKFLPPHVCKSATWSWLPISSKNSAEVRLLEQFKRIPHSATNRKLIRKYLEFCWSLPFYGSAFFEGQIEQPVRGLMSLMTHQDIPVLVAINSKSVYVIDDLQSTVLLGLRYEEMNWDYAKPSKEDDPNCLPCLFLQFLVVENGSRVSKILQVFSRQASLMDSLITTFVHHRKRKNVSDETDRPFDQNSENETHASLTSNPFTYATTNLPSLSNKLSKLTLTTFDEDGHLIGQMGSWSFSY</sequence>
<dbReference type="InterPro" id="IPR014352">
    <property type="entry name" value="FERM/acyl-CoA-bd_prot_sf"/>
</dbReference>
<accession>A0AAN7VQ30</accession>
<evidence type="ECO:0000256" key="2">
    <source>
        <dbReference type="SAM" id="MobiDB-lite"/>
    </source>
</evidence>
<reference evidence="4 5" key="1">
    <citation type="journal article" date="2024" name="Insects">
        <title>An Improved Chromosome-Level Genome Assembly of the Firefly Pyrocoelia pectoralis.</title>
        <authorList>
            <person name="Fu X."/>
            <person name="Meyer-Rochow V.B."/>
            <person name="Ballantyne L."/>
            <person name="Zhu X."/>
        </authorList>
    </citation>
    <scope>NUCLEOTIDE SEQUENCE [LARGE SCALE GENOMIC DNA]</scope>
    <source>
        <strain evidence="4">XCY_ONT2</strain>
    </source>
</reference>
<dbReference type="Pfam" id="PF24522">
    <property type="entry name" value="KRIT1_FRMD8_FERM_C"/>
    <property type="match status" value="1"/>
</dbReference>
<evidence type="ECO:0000313" key="4">
    <source>
        <dbReference type="EMBL" id="KAK5648481.1"/>
    </source>
</evidence>
<dbReference type="InterPro" id="IPR035963">
    <property type="entry name" value="FERM_2"/>
</dbReference>
<dbReference type="PANTHER" id="PTHR13283">
    <property type="entry name" value="KREV INTERACTION TRAPPED 1-RELATED"/>
    <property type="match status" value="1"/>
</dbReference>
<dbReference type="CDD" id="cd14473">
    <property type="entry name" value="FERM_B-lobe"/>
    <property type="match status" value="1"/>
</dbReference>
<dbReference type="Gene3D" id="2.30.29.30">
    <property type="entry name" value="Pleckstrin-homology domain (PH domain)/Phosphotyrosine-binding domain (PTB)"/>
    <property type="match status" value="1"/>
</dbReference>
<dbReference type="GO" id="GO:0030182">
    <property type="term" value="P:neuron differentiation"/>
    <property type="evidence" value="ECO:0007669"/>
    <property type="project" value="UniProtKB-ARBA"/>
</dbReference>
<dbReference type="InterPro" id="IPR019748">
    <property type="entry name" value="FERM_central"/>
</dbReference>
<dbReference type="InterPro" id="IPR000299">
    <property type="entry name" value="FERM_domain"/>
</dbReference>
<dbReference type="GO" id="GO:0090090">
    <property type="term" value="P:negative regulation of canonical Wnt signaling pathway"/>
    <property type="evidence" value="ECO:0007669"/>
    <property type="project" value="TreeGrafter"/>
</dbReference>
<feature type="region of interest" description="Disordered" evidence="2">
    <location>
        <begin position="496"/>
        <end position="522"/>
    </location>
</feature>
<dbReference type="InterPro" id="IPR057096">
    <property type="entry name" value="KRIT1_FRMD8_FERM_C"/>
</dbReference>
<dbReference type="Pfam" id="PF00373">
    <property type="entry name" value="FERM_M"/>
    <property type="match status" value="1"/>
</dbReference>
<dbReference type="GO" id="GO:0005886">
    <property type="term" value="C:plasma membrane"/>
    <property type="evidence" value="ECO:0007669"/>
    <property type="project" value="TreeGrafter"/>
</dbReference>
<gene>
    <name evidence="4" type="ORF">RI129_003373</name>
</gene>
<dbReference type="InterPro" id="IPR011993">
    <property type="entry name" value="PH-like_dom_sf"/>
</dbReference>
<evidence type="ECO:0000259" key="3">
    <source>
        <dbReference type="PROSITE" id="PS50057"/>
    </source>
</evidence>
<proteinExistence type="predicted"/>
<feature type="region of interest" description="Disordered" evidence="2">
    <location>
        <begin position="104"/>
        <end position="145"/>
    </location>
</feature>
<dbReference type="SUPFAM" id="SSF47031">
    <property type="entry name" value="Second domain of FERM"/>
    <property type="match status" value="1"/>
</dbReference>
<dbReference type="PANTHER" id="PTHR13283:SF10">
    <property type="entry name" value="FERM DOMAIN-CONTAINING PROTEIN 8"/>
    <property type="match status" value="1"/>
</dbReference>
<feature type="compositionally biased region" description="Low complexity" evidence="2">
    <location>
        <begin position="128"/>
        <end position="142"/>
    </location>
</feature>
<dbReference type="PROSITE" id="PS50057">
    <property type="entry name" value="FERM_3"/>
    <property type="match status" value="1"/>
</dbReference>
<keyword evidence="5" id="KW-1185">Reference proteome</keyword>
<dbReference type="AlphaFoldDB" id="A0AAN7VQ30"/>
<protein>
    <recommendedName>
        <fullName evidence="1">FERM domain-containing protein 8</fullName>
    </recommendedName>
</protein>
<feature type="domain" description="FERM" evidence="3">
    <location>
        <begin position="152"/>
        <end position="497"/>
    </location>
</feature>
<dbReference type="SMART" id="SM00295">
    <property type="entry name" value="B41"/>
    <property type="match status" value="1"/>
</dbReference>
<dbReference type="EMBL" id="JAVRBK010000002">
    <property type="protein sequence ID" value="KAK5648481.1"/>
    <property type="molecule type" value="Genomic_DNA"/>
</dbReference>
<comment type="caution">
    <text evidence="4">The sequence shown here is derived from an EMBL/GenBank/DDBJ whole genome shotgun (WGS) entry which is preliminary data.</text>
</comment>
<feature type="compositionally biased region" description="Basic and acidic residues" evidence="2">
    <location>
        <begin position="497"/>
        <end position="506"/>
    </location>
</feature>
<organism evidence="4 5">
    <name type="scientific">Pyrocoelia pectoralis</name>
    <dbReference type="NCBI Taxonomy" id="417401"/>
    <lineage>
        <taxon>Eukaryota</taxon>
        <taxon>Metazoa</taxon>
        <taxon>Ecdysozoa</taxon>
        <taxon>Arthropoda</taxon>
        <taxon>Hexapoda</taxon>
        <taxon>Insecta</taxon>
        <taxon>Pterygota</taxon>
        <taxon>Neoptera</taxon>
        <taxon>Endopterygota</taxon>
        <taxon>Coleoptera</taxon>
        <taxon>Polyphaga</taxon>
        <taxon>Elateriformia</taxon>
        <taxon>Elateroidea</taxon>
        <taxon>Lampyridae</taxon>
        <taxon>Lampyrinae</taxon>
        <taxon>Pyrocoelia</taxon>
    </lineage>
</organism>
<evidence type="ECO:0000256" key="1">
    <source>
        <dbReference type="ARBA" id="ARBA00039547"/>
    </source>
</evidence>
<dbReference type="InterPro" id="IPR019749">
    <property type="entry name" value="Band_41_domain"/>
</dbReference>
<dbReference type="InterPro" id="IPR051594">
    <property type="entry name" value="KRIT1/FRMD8"/>
</dbReference>